<dbReference type="Proteomes" id="UP001315967">
    <property type="component" value="Chromosome"/>
</dbReference>
<evidence type="ECO:0000313" key="3">
    <source>
        <dbReference type="Proteomes" id="UP001315967"/>
    </source>
</evidence>
<sequence>MFRIFTGIIKENSRYFIMLFIFLFFLLSSNVLYGTLFFEHVSDFTDLQITSNSYYLSSVNSEPFSKDIINEILDILADYNYISSMSLPPREIESEFFDQQLIYTNTYEYSSIYLADSDFGILTNNITLLNDNEYSFMPFKDREYINLYSTEYNNIYYFINKDELNLLLMDAYGIDEAFNEFLNHLYLINPSLDEVTHLKSELNKFGDFLNINIFLNPKYNSHISSTRTISYIYFLTIILTILGLILSQNLLLRKVKNSEFSYVGFHLLKSYDSIQKMWVLLIYTLYFFSSGFSVMLNYYLFDLRFNNLSFILSLTTNLIFLSYSLTYLFKNISNIWGREGSEFNE</sequence>
<keyword evidence="3" id="KW-1185">Reference proteome</keyword>
<feature type="transmembrane region" description="Helical" evidence="1">
    <location>
        <begin position="231"/>
        <end position="252"/>
    </location>
</feature>
<name>A0ABY5P7W3_9LACT</name>
<gene>
    <name evidence="2" type="ORF">NRE15_02130</name>
</gene>
<reference evidence="2 3" key="1">
    <citation type="submission" date="2022-08" db="EMBL/GenBank/DDBJ databases">
        <title>Aerococcaceae sp. nov isolated from spoiled eye mask.</title>
        <authorList>
            <person name="Zhou G."/>
            <person name="Xie X.-B."/>
            <person name="Shi Q.-S."/>
            <person name="Wang Y.-S."/>
            <person name="Wen X."/>
            <person name="Peng H."/>
            <person name="Yang X.-J."/>
            <person name="Tao H.-B."/>
            <person name="Huang X.-M."/>
        </authorList>
    </citation>
    <scope>NUCLEOTIDE SEQUENCE [LARGE SCALE GENOMIC DNA]</scope>
    <source>
        <strain evidence="3">DM20194951</strain>
    </source>
</reference>
<organism evidence="2 3">
    <name type="scientific">Fundicoccus culcitae</name>
    <dbReference type="NCBI Taxonomy" id="2969821"/>
    <lineage>
        <taxon>Bacteria</taxon>
        <taxon>Bacillati</taxon>
        <taxon>Bacillota</taxon>
        <taxon>Bacilli</taxon>
        <taxon>Lactobacillales</taxon>
        <taxon>Aerococcaceae</taxon>
        <taxon>Fundicoccus</taxon>
    </lineage>
</organism>
<accession>A0ABY5P7W3</accession>
<feature type="transmembrane region" description="Helical" evidence="1">
    <location>
        <begin position="278"/>
        <end position="301"/>
    </location>
</feature>
<keyword evidence="1" id="KW-0472">Membrane</keyword>
<proteinExistence type="predicted"/>
<evidence type="ECO:0000313" key="2">
    <source>
        <dbReference type="EMBL" id="UUX34470.1"/>
    </source>
</evidence>
<keyword evidence="1" id="KW-1133">Transmembrane helix</keyword>
<evidence type="ECO:0008006" key="4">
    <source>
        <dbReference type="Google" id="ProtNLM"/>
    </source>
</evidence>
<feature type="transmembrane region" description="Helical" evidence="1">
    <location>
        <begin position="307"/>
        <end position="329"/>
    </location>
</feature>
<keyword evidence="1" id="KW-0812">Transmembrane</keyword>
<dbReference type="RefSeq" id="WP_313793972.1">
    <property type="nucleotide sequence ID" value="NZ_CP102453.1"/>
</dbReference>
<dbReference type="EMBL" id="CP102453">
    <property type="protein sequence ID" value="UUX34470.1"/>
    <property type="molecule type" value="Genomic_DNA"/>
</dbReference>
<protein>
    <recommendedName>
        <fullName evidence="4">MacB-like periplasmic core domain-containing protein</fullName>
    </recommendedName>
</protein>
<evidence type="ECO:0000256" key="1">
    <source>
        <dbReference type="SAM" id="Phobius"/>
    </source>
</evidence>
<feature type="transmembrane region" description="Helical" evidence="1">
    <location>
        <begin position="15"/>
        <end position="38"/>
    </location>
</feature>